<name>A0A371F3U4_MUCPR</name>
<proteinExistence type="predicted"/>
<feature type="region of interest" description="Disordered" evidence="1">
    <location>
        <begin position="1"/>
        <end position="27"/>
    </location>
</feature>
<evidence type="ECO:0000313" key="3">
    <source>
        <dbReference type="EMBL" id="RDX72982.1"/>
    </source>
</evidence>
<feature type="transmembrane region" description="Helical" evidence="2">
    <location>
        <begin position="78"/>
        <end position="95"/>
    </location>
</feature>
<feature type="compositionally biased region" description="Basic and acidic residues" evidence="1">
    <location>
        <begin position="13"/>
        <end position="27"/>
    </location>
</feature>
<dbReference type="OrthoDB" id="1934635at2759"/>
<evidence type="ECO:0000313" key="4">
    <source>
        <dbReference type="Proteomes" id="UP000257109"/>
    </source>
</evidence>
<protein>
    <submittedName>
        <fullName evidence="3">Uncharacterized protein</fullName>
    </submittedName>
</protein>
<gene>
    <name evidence="3" type="ORF">CR513_47464</name>
</gene>
<dbReference type="Proteomes" id="UP000257109">
    <property type="component" value="Unassembled WGS sequence"/>
</dbReference>
<dbReference type="EMBL" id="QJKJ01010694">
    <property type="protein sequence ID" value="RDX72982.1"/>
    <property type="molecule type" value="Genomic_DNA"/>
</dbReference>
<feature type="non-terminal residue" evidence="3">
    <location>
        <position position="1"/>
    </location>
</feature>
<organism evidence="3 4">
    <name type="scientific">Mucuna pruriens</name>
    <name type="common">Velvet bean</name>
    <name type="synonym">Dolichos pruriens</name>
    <dbReference type="NCBI Taxonomy" id="157652"/>
    <lineage>
        <taxon>Eukaryota</taxon>
        <taxon>Viridiplantae</taxon>
        <taxon>Streptophyta</taxon>
        <taxon>Embryophyta</taxon>
        <taxon>Tracheophyta</taxon>
        <taxon>Spermatophyta</taxon>
        <taxon>Magnoliopsida</taxon>
        <taxon>eudicotyledons</taxon>
        <taxon>Gunneridae</taxon>
        <taxon>Pentapetalae</taxon>
        <taxon>rosids</taxon>
        <taxon>fabids</taxon>
        <taxon>Fabales</taxon>
        <taxon>Fabaceae</taxon>
        <taxon>Papilionoideae</taxon>
        <taxon>50 kb inversion clade</taxon>
        <taxon>NPAAA clade</taxon>
        <taxon>indigoferoid/millettioid clade</taxon>
        <taxon>Phaseoleae</taxon>
        <taxon>Mucuna</taxon>
    </lineage>
</organism>
<evidence type="ECO:0000256" key="2">
    <source>
        <dbReference type="SAM" id="Phobius"/>
    </source>
</evidence>
<evidence type="ECO:0000256" key="1">
    <source>
        <dbReference type="SAM" id="MobiDB-lite"/>
    </source>
</evidence>
<sequence length="96" mass="11288">MKLRREKEKKRMKGEERKINEGEKRKKDVASKAIMLESFHDIFPKDIPRGWPPIRGTKHQTYFTMGATLSRFRKCWKGRILGLLSIVALIFIVITT</sequence>
<keyword evidence="2" id="KW-1133">Transmembrane helix</keyword>
<dbReference type="AlphaFoldDB" id="A0A371F3U4"/>
<comment type="caution">
    <text evidence="3">The sequence shown here is derived from an EMBL/GenBank/DDBJ whole genome shotgun (WGS) entry which is preliminary data.</text>
</comment>
<keyword evidence="4" id="KW-1185">Reference proteome</keyword>
<accession>A0A371F3U4</accession>
<reference evidence="3" key="1">
    <citation type="submission" date="2018-05" db="EMBL/GenBank/DDBJ databases">
        <title>Draft genome of Mucuna pruriens seed.</title>
        <authorList>
            <person name="Nnadi N.E."/>
            <person name="Vos R."/>
            <person name="Hasami M.H."/>
            <person name="Devisetty U.K."/>
            <person name="Aguiy J.C."/>
        </authorList>
    </citation>
    <scope>NUCLEOTIDE SEQUENCE [LARGE SCALE GENOMIC DNA]</scope>
    <source>
        <strain evidence="3">JCA_2017</strain>
    </source>
</reference>
<keyword evidence="2" id="KW-0812">Transmembrane</keyword>
<keyword evidence="2" id="KW-0472">Membrane</keyword>
<feature type="compositionally biased region" description="Basic residues" evidence="1">
    <location>
        <begin position="1"/>
        <end position="12"/>
    </location>
</feature>